<evidence type="ECO:0000256" key="1">
    <source>
        <dbReference type="SAM" id="MobiDB-lite"/>
    </source>
</evidence>
<dbReference type="OrthoDB" id="10559786at2759"/>
<feature type="compositionally biased region" description="Acidic residues" evidence="1">
    <location>
        <begin position="77"/>
        <end position="94"/>
    </location>
</feature>
<comment type="caution">
    <text evidence="2">The sequence shown here is derived from an EMBL/GenBank/DDBJ whole genome shotgun (WGS) entry which is preliminary data.</text>
</comment>
<dbReference type="Proteomes" id="UP000603453">
    <property type="component" value="Unassembled WGS sequence"/>
</dbReference>
<keyword evidence="3" id="KW-1185">Reference proteome</keyword>
<reference evidence="2" key="1">
    <citation type="submission" date="2020-12" db="EMBL/GenBank/DDBJ databases">
        <title>Metabolic potential, ecology and presence of endohyphal bacteria is reflected in genomic diversity of Mucoromycotina.</title>
        <authorList>
            <person name="Muszewska A."/>
            <person name="Okrasinska A."/>
            <person name="Steczkiewicz K."/>
            <person name="Drgas O."/>
            <person name="Orlowska M."/>
            <person name="Perlinska-Lenart U."/>
            <person name="Aleksandrzak-Piekarczyk T."/>
            <person name="Szatraj K."/>
            <person name="Zielenkiewicz U."/>
            <person name="Pilsyk S."/>
            <person name="Malc E."/>
            <person name="Mieczkowski P."/>
            <person name="Kruszewska J.S."/>
            <person name="Biernat P."/>
            <person name="Pawlowska J."/>
        </authorList>
    </citation>
    <scope>NUCLEOTIDE SEQUENCE</scope>
    <source>
        <strain evidence="2">WA0000017839</strain>
    </source>
</reference>
<evidence type="ECO:0000313" key="2">
    <source>
        <dbReference type="EMBL" id="KAG2200569.1"/>
    </source>
</evidence>
<proteinExistence type="predicted"/>
<gene>
    <name evidence="2" type="ORF">INT47_012355</name>
</gene>
<dbReference type="EMBL" id="JAEPRD010000082">
    <property type="protein sequence ID" value="KAG2200569.1"/>
    <property type="molecule type" value="Genomic_DNA"/>
</dbReference>
<organism evidence="2 3">
    <name type="scientific">Mucor saturninus</name>
    <dbReference type="NCBI Taxonomy" id="64648"/>
    <lineage>
        <taxon>Eukaryota</taxon>
        <taxon>Fungi</taxon>
        <taxon>Fungi incertae sedis</taxon>
        <taxon>Mucoromycota</taxon>
        <taxon>Mucoromycotina</taxon>
        <taxon>Mucoromycetes</taxon>
        <taxon>Mucorales</taxon>
        <taxon>Mucorineae</taxon>
        <taxon>Mucoraceae</taxon>
        <taxon>Mucor</taxon>
    </lineage>
</organism>
<name>A0A8H7QXF9_9FUNG</name>
<feature type="region of interest" description="Disordered" evidence="1">
    <location>
        <begin position="59"/>
        <end position="116"/>
    </location>
</feature>
<feature type="compositionally biased region" description="Basic and acidic residues" evidence="1">
    <location>
        <begin position="64"/>
        <end position="76"/>
    </location>
</feature>
<feature type="non-terminal residue" evidence="2">
    <location>
        <position position="1"/>
    </location>
</feature>
<dbReference type="AlphaFoldDB" id="A0A8H7QXF9"/>
<feature type="compositionally biased region" description="Basic and acidic residues" evidence="1">
    <location>
        <begin position="95"/>
        <end position="116"/>
    </location>
</feature>
<feature type="non-terminal residue" evidence="2">
    <location>
        <position position="179"/>
    </location>
</feature>
<evidence type="ECO:0000313" key="3">
    <source>
        <dbReference type="Proteomes" id="UP000603453"/>
    </source>
</evidence>
<protein>
    <submittedName>
        <fullName evidence="2">Uncharacterized protein</fullName>
    </submittedName>
</protein>
<accession>A0A8H7QXF9</accession>
<sequence length="179" mass="21279">NKCVQTKRPEQKLQNKPTTVSISFKRIFEIAKATRDAVHEFKVSSLNMSSSVYSASRNDFLDSLTHEGNKEEHQEEREEEREEEHEEEHEEEREEERYEENKAQQDGDKEDQKETEIQQELFNKVELDELEKLTKSSCINLLNKTFQRYASKYLSEEYFNDIKSKCANLQSHFSDYLTP</sequence>